<feature type="compositionally biased region" description="Low complexity" evidence="2">
    <location>
        <begin position="274"/>
        <end position="292"/>
    </location>
</feature>
<dbReference type="InterPro" id="IPR051616">
    <property type="entry name" value="Cul2-RING_E3_ligase_SR"/>
</dbReference>
<dbReference type="Proteomes" id="UP001172155">
    <property type="component" value="Unassembled WGS sequence"/>
</dbReference>
<dbReference type="InterPro" id="IPR036770">
    <property type="entry name" value="Ankyrin_rpt-contain_sf"/>
</dbReference>
<evidence type="ECO:0000313" key="4">
    <source>
        <dbReference type="Proteomes" id="UP001172155"/>
    </source>
</evidence>
<dbReference type="Gene3D" id="1.25.40.20">
    <property type="entry name" value="Ankyrin repeat-containing domain"/>
    <property type="match status" value="1"/>
</dbReference>
<keyword evidence="1" id="KW-0040">ANK repeat</keyword>
<dbReference type="InterPro" id="IPR002110">
    <property type="entry name" value="Ankyrin_rpt"/>
</dbReference>
<feature type="compositionally biased region" description="Low complexity" evidence="2">
    <location>
        <begin position="226"/>
        <end position="247"/>
    </location>
</feature>
<feature type="repeat" description="ANK" evidence="1">
    <location>
        <begin position="435"/>
        <end position="467"/>
    </location>
</feature>
<gene>
    <name evidence="3" type="ORF">B0T18DRAFT_397987</name>
</gene>
<feature type="region of interest" description="Disordered" evidence="2">
    <location>
        <begin position="226"/>
        <end position="292"/>
    </location>
</feature>
<accession>A0AA40F9X7</accession>
<dbReference type="PROSITE" id="PS50297">
    <property type="entry name" value="ANK_REP_REGION"/>
    <property type="match status" value="2"/>
</dbReference>
<comment type="caution">
    <text evidence="3">The sequence shown here is derived from an EMBL/GenBank/DDBJ whole genome shotgun (WGS) entry which is preliminary data.</text>
</comment>
<dbReference type="AlphaFoldDB" id="A0AA40F9X7"/>
<feature type="repeat" description="ANK" evidence="1">
    <location>
        <begin position="543"/>
        <end position="575"/>
    </location>
</feature>
<dbReference type="SMART" id="SM00248">
    <property type="entry name" value="ANK"/>
    <property type="match status" value="6"/>
</dbReference>
<dbReference type="Pfam" id="PF12796">
    <property type="entry name" value="Ank_2"/>
    <property type="match status" value="1"/>
</dbReference>
<dbReference type="EMBL" id="JAUKUD010000001">
    <property type="protein sequence ID" value="KAK0753875.1"/>
    <property type="molecule type" value="Genomic_DNA"/>
</dbReference>
<feature type="compositionally biased region" description="Polar residues" evidence="2">
    <location>
        <begin position="252"/>
        <end position="268"/>
    </location>
</feature>
<dbReference type="SUPFAM" id="SSF48403">
    <property type="entry name" value="Ankyrin repeat"/>
    <property type="match status" value="2"/>
</dbReference>
<evidence type="ECO:0000256" key="1">
    <source>
        <dbReference type="PROSITE-ProRule" id="PRU00023"/>
    </source>
</evidence>
<dbReference type="PROSITE" id="PS50088">
    <property type="entry name" value="ANK_REPEAT"/>
    <property type="match status" value="3"/>
</dbReference>
<feature type="repeat" description="ANK" evidence="1">
    <location>
        <begin position="576"/>
        <end position="608"/>
    </location>
</feature>
<dbReference type="PANTHER" id="PTHR46224">
    <property type="entry name" value="ANKYRIN REPEAT FAMILY PROTEIN"/>
    <property type="match status" value="1"/>
</dbReference>
<proteinExistence type="predicted"/>
<evidence type="ECO:0000313" key="3">
    <source>
        <dbReference type="EMBL" id="KAK0753875.1"/>
    </source>
</evidence>
<dbReference type="Pfam" id="PF13857">
    <property type="entry name" value="Ank_5"/>
    <property type="match status" value="1"/>
</dbReference>
<keyword evidence="4" id="KW-1185">Reference proteome</keyword>
<sequence>MAEVISVAASAVTFVGAAITISNTVLSFISDLRQAPDEVLFLYNEVTDTRLILLRIKENVEQNQSLDTSLALPDNSGILGATAESTAKAEFLLKRIERVLSDIDLCLRSLTKSKSSRGVTINHRSWLLSRNRIKSLRQDLRDLKTNAALHFSSSSSTHAHRSVTLLKRVLLENTRTAQRQTERNDYFDSRLQTLAQQLAELSMIPESQQQLLALIEGLSVAAVASGEASTSSRTSTTTVTTTAVTTTGSGGDETQVTPDPAEGNQQAPGPSPQQPTETTTTQTTRSTTVTSSESVSRLKLEFSRFQKQGCIPDCECACHQRRRYKSPSFAQRLLGEFFLGFSSLPLLSKRCTDARCTQRSPFSATFTYYLPTFLLSKMVSLVFITTSQGDPAACVKIRPLSTDFSIYRRVEKGDTEGVRSLLDRRLAHPSATFKGAWTPLHYAISYGNTAIIRSLLARGADPTLEDGWNLRSPLEFAWSKMLGGAYDDDTQQEMETLFSDRDCVEEMGLTSLHRIVVGLSGYGCSLQDYISQQPQGINALDAHGRTALSWAAQRGMVSAVRSLLDAGADPNLHPPQSTSPLMYAAEARNPGCLDPLLEAGASVTAYDVEGQTALIYACNRNRDLDYYSPLIAAGADPEWHTTPGLIPLTIVIGEGFNDAMRYLVDVGGAGLDVKGHDQRPPVFYAVEHNNHDALDFLLSRGAAVTGVSSLKYPCLAHVAAHFADVRTLRMLTSRRLVLTDVDCVNSSGGLTIPQIVDNRLSVNTPPVEEGFMEAFGEFLASIRTPEGEGVAVESSQNDVGSGVGDPEGEFFDAAEFLA</sequence>
<name>A0AA40F9X7_9PEZI</name>
<evidence type="ECO:0000256" key="2">
    <source>
        <dbReference type="SAM" id="MobiDB-lite"/>
    </source>
</evidence>
<protein>
    <submittedName>
        <fullName evidence="3">Ankyrin repeat-containing domain protein</fullName>
    </submittedName>
</protein>
<organism evidence="3 4">
    <name type="scientific">Schizothecium vesticola</name>
    <dbReference type="NCBI Taxonomy" id="314040"/>
    <lineage>
        <taxon>Eukaryota</taxon>
        <taxon>Fungi</taxon>
        <taxon>Dikarya</taxon>
        <taxon>Ascomycota</taxon>
        <taxon>Pezizomycotina</taxon>
        <taxon>Sordariomycetes</taxon>
        <taxon>Sordariomycetidae</taxon>
        <taxon>Sordariales</taxon>
        <taxon>Schizotheciaceae</taxon>
        <taxon>Schizothecium</taxon>
    </lineage>
</organism>
<reference evidence="3" key="1">
    <citation type="submission" date="2023-06" db="EMBL/GenBank/DDBJ databases">
        <title>Genome-scale phylogeny and comparative genomics of the fungal order Sordariales.</title>
        <authorList>
            <consortium name="Lawrence Berkeley National Laboratory"/>
            <person name="Hensen N."/>
            <person name="Bonometti L."/>
            <person name="Westerberg I."/>
            <person name="Brannstrom I.O."/>
            <person name="Guillou S."/>
            <person name="Cros-Aarteil S."/>
            <person name="Calhoun S."/>
            <person name="Haridas S."/>
            <person name="Kuo A."/>
            <person name="Mondo S."/>
            <person name="Pangilinan J."/>
            <person name="Riley R."/>
            <person name="LaButti K."/>
            <person name="Andreopoulos B."/>
            <person name="Lipzen A."/>
            <person name="Chen C."/>
            <person name="Yanf M."/>
            <person name="Daum C."/>
            <person name="Ng V."/>
            <person name="Clum A."/>
            <person name="Steindorff A."/>
            <person name="Ohm R."/>
            <person name="Martin F."/>
            <person name="Silar P."/>
            <person name="Natvig D."/>
            <person name="Lalanne C."/>
            <person name="Gautier V."/>
            <person name="Ament-velasquez S.L."/>
            <person name="Kruys A."/>
            <person name="Hutchinson M.I."/>
            <person name="Powell A.J."/>
            <person name="Barry K."/>
            <person name="Miller A.N."/>
            <person name="Grigoriev I.V."/>
            <person name="Debuchy R."/>
            <person name="Gladieux P."/>
            <person name="Thoren M.H."/>
            <person name="Johannesson H."/>
        </authorList>
    </citation>
    <scope>NUCLEOTIDE SEQUENCE</scope>
    <source>
        <strain evidence="3">SMH3187-1</strain>
    </source>
</reference>